<dbReference type="Gene3D" id="3.40.50.2000">
    <property type="entry name" value="Glycogen Phosphorylase B"/>
    <property type="match status" value="2"/>
</dbReference>
<dbReference type="Pfam" id="PF13692">
    <property type="entry name" value="Glyco_trans_1_4"/>
    <property type="match status" value="1"/>
</dbReference>
<name>A0A4V2QDI8_9FLAO</name>
<evidence type="ECO:0000313" key="1">
    <source>
        <dbReference type="EMBL" id="TCL63877.1"/>
    </source>
</evidence>
<proteinExistence type="predicted"/>
<comment type="caution">
    <text evidence="1">The sequence shown here is derived from an EMBL/GenBank/DDBJ whole genome shotgun (WGS) entry which is preliminary data.</text>
</comment>
<accession>A0A4V2QDI8</accession>
<reference evidence="1 2" key="1">
    <citation type="submission" date="2019-03" db="EMBL/GenBank/DDBJ databases">
        <title>Genomic Encyclopedia of Type Strains, Phase IV (KMG-IV): sequencing the most valuable type-strain genomes for metagenomic binning, comparative biology and taxonomic classification.</title>
        <authorList>
            <person name="Goeker M."/>
        </authorList>
    </citation>
    <scope>NUCLEOTIDE SEQUENCE [LARGE SCALE GENOMIC DNA]</scope>
    <source>
        <strain evidence="1 2">DSM 18792</strain>
    </source>
</reference>
<dbReference type="EMBL" id="SLUP01000008">
    <property type="protein sequence ID" value="TCL63877.1"/>
    <property type="molecule type" value="Genomic_DNA"/>
</dbReference>
<evidence type="ECO:0000313" key="2">
    <source>
        <dbReference type="Proteomes" id="UP000295455"/>
    </source>
</evidence>
<dbReference type="PANTHER" id="PTHR12526">
    <property type="entry name" value="GLYCOSYLTRANSFERASE"/>
    <property type="match status" value="1"/>
</dbReference>
<keyword evidence="2" id="KW-1185">Reference proteome</keyword>
<dbReference type="GO" id="GO:0016740">
    <property type="term" value="F:transferase activity"/>
    <property type="evidence" value="ECO:0007669"/>
    <property type="project" value="UniProtKB-KW"/>
</dbReference>
<dbReference type="RefSeq" id="WP_132218715.1">
    <property type="nucleotide sequence ID" value="NZ_OX156936.1"/>
</dbReference>
<protein>
    <submittedName>
        <fullName evidence="1">Glycosyltransferase involved in cell wall biosynthesis</fullName>
    </submittedName>
</protein>
<dbReference type="AlphaFoldDB" id="A0A4V2QDI8"/>
<dbReference type="CDD" id="cd03801">
    <property type="entry name" value="GT4_PimA-like"/>
    <property type="match status" value="1"/>
</dbReference>
<gene>
    <name evidence="1" type="ORF">EV196_10873</name>
</gene>
<dbReference type="PANTHER" id="PTHR12526:SF630">
    <property type="entry name" value="GLYCOSYLTRANSFERASE"/>
    <property type="match status" value="1"/>
</dbReference>
<dbReference type="OrthoDB" id="655095at2"/>
<keyword evidence="1" id="KW-0808">Transferase</keyword>
<dbReference type="SUPFAM" id="SSF53756">
    <property type="entry name" value="UDP-Glycosyltransferase/glycogen phosphorylase"/>
    <property type="match status" value="1"/>
</dbReference>
<dbReference type="Proteomes" id="UP000295455">
    <property type="component" value="Unassembled WGS sequence"/>
</dbReference>
<sequence length="379" mass="42987">MKKRFLFITHETSRTGAPMVMLLFIKWLQDNKPEVLVDVLALKGGSLEADFQANCNTYYNYALSIKKEGMPFAKRILKKLGVYTPLNKKEVFISNVSSIGYDIIYANTIISIPMSIDIKYGSPKSKIIGHIHELEVMIKNMLPNLNCFLPDIEMVIVPAKLVKANLLKNWKIDESQIKVVYECAFKDCSVSKIEKKKETHSFIVGASGTVDWRKGYDLFVLVARYIKAQQPSAVIVFKWVGRLSKQVANIIDEDLNKMGLSDRVTFVGEVENTEDYFNDFDVFLMPSREDPFPLVCIEVGLLGKPIISFDQAVGTNEILKDGGGFIVPYLDVVAMAESVLTYYNNREILERHGTYNKVAFTKFTPEEICPQLYDIIKSI</sequence>
<organism evidence="1 2">
    <name type="scientific">Mariniflexile fucanivorans</name>
    <dbReference type="NCBI Taxonomy" id="264023"/>
    <lineage>
        <taxon>Bacteria</taxon>
        <taxon>Pseudomonadati</taxon>
        <taxon>Bacteroidota</taxon>
        <taxon>Flavobacteriia</taxon>
        <taxon>Flavobacteriales</taxon>
        <taxon>Flavobacteriaceae</taxon>
        <taxon>Mariniflexile</taxon>
    </lineage>
</organism>